<dbReference type="PROSITE" id="PS51783">
    <property type="entry name" value="PH_BEACH"/>
    <property type="match status" value="1"/>
</dbReference>
<reference evidence="2" key="2">
    <citation type="journal article" date="2007" name="Science">
        <title>Draft genome sequence of the sexually transmitted pathogen Trichomonas vaginalis.</title>
        <authorList>
            <person name="Carlton J.M."/>
            <person name="Hirt R.P."/>
            <person name="Silva J.C."/>
            <person name="Delcher A.L."/>
            <person name="Schatz M."/>
            <person name="Zhao Q."/>
            <person name="Wortman J.R."/>
            <person name="Bidwell S.L."/>
            <person name="Alsmark U.C.M."/>
            <person name="Besteiro S."/>
            <person name="Sicheritz-Ponten T."/>
            <person name="Noel C.J."/>
            <person name="Dacks J.B."/>
            <person name="Foster P.G."/>
            <person name="Simillion C."/>
            <person name="Van de Peer Y."/>
            <person name="Miranda-Saavedra D."/>
            <person name="Barton G.J."/>
            <person name="Westrop G.D."/>
            <person name="Mueller S."/>
            <person name="Dessi D."/>
            <person name="Fiori P.L."/>
            <person name="Ren Q."/>
            <person name="Paulsen I."/>
            <person name="Zhang H."/>
            <person name="Bastida-Corcuera F.D."/>
            <person name="Simoes-Barbosa A."/>
            <person name="Brown M.T."/>
            <person name="Hayes R.D."/>
            <person name="Mukherjee M."/>
            <person name="Okumura C.Y."/>
            <person name="Schneider R."/>
            <person name="Smith A.J."/>
            <person name="Vanacova S."/>
            <person name="Villalvazo M."/>
            <person name="Haas B.J."/>
            <person name="Pertea M."/>
            <person name="Feldblyum T.V."/>
            <person name="Utterback T.R."/>
            <person name="Shu C.L."/>
            <person name="Osoegawa K."/>
            <person name="de Jong P.J."/>
            <person name="Hrdy I."/>
            <person name="Horvathova L."/>
            <person name="Zubacova Z."/>
            <person name="Dolezal P."/>
            <person name="Malik S.B."/>
            <person name="Logsdon J.M. Jr."/>
            <person name="Henze K."/>
            <person name="Gupta A."/>
            <person name="Wang C.C."/>
            <person name="Dunne R.L."/>
            <person name="Upcroft J.A."/>
            <person name="Upcroft P."/>
            <person name="White O."/>
            <person name="Salzberg S.L."/>
            <person name="Tang P."/>
            <person name="Chiu C.-H."/>
            <person name="Lee Y.-S."/>
            <person name="Embley T.M."/>
            <person name="Coombs G.H."/>
            <person name="Mottram J.C."/>
            <person name="Tachezy J."/>
            <person name="Fraser-Liggett C.M."/>
            <person name="Johnson P.J."/>
        </authorList>
    </citation>
    <scope>NUCLEOTIDE SEQUENCE [LARGE SCALE GENOMIC DNA]</scope>
    <source>
        <strain evidence="2">G3</strain>
    </source>
</reference>
<gene>
    <name evidence="2" type="ORF">TVAG_095190</name>
</gene>
<dbReference type="InterPro" id="IPR023362">
    <property type="entry name" value="PH-BEACH_dom"/>
</dbReference>
<dbReference type="PANTHER" id="PTHR13743">
    <property type="entry name" value="BEIGE/BEACH-RELATED"/>
    <property type="match status" value="1"/>
</dbReference>
<dbReference type="SMART" id="SM01026">
    <property type="entry name" value="Beach"/>
    <property type="match status" value="1"/>
</dbReference>
<dbReference type="VEuPathDB" id="TrichDB:TVAGG3_0377420"/>
<dbReference type="SUPFAM" id="SSF49899">
    <property type="entry name" value="Concanavalin A-like lectins/glucanases"/>
    <property type="match status" value="1"/>
</dbReference>
<dbReference type="InterPro" id="IPR000409">
    <property type="entry name" value="BEACH_dom"/>
</dbReference>
<dbReference type="SUPFAM" id="SSF81837">
    <property type="entry name" value="BEACH domain"/>
    <property type="match status" value="1"/>
</dbReference>
<dbReference type="eggNOG" id="KOG1786">
    <property type="taxonomic scope" value="Eukaryota"/>
</dbReference>
<dbReference type="VEuPathDB" id="TrichDB:TVAG_095190"/>
<evidence type="ECO:0000313" key="3">
    <source>
        <dbReference type="Proteomes" id="UP000001542"/>
    </source>
</evidence>
<dbReference type="OrthoDB" id="29306at2759"/>
<reference evidence="2" key="1">
    <citation type="submission" date="2006-10" db="EMBL/GenBank/DDBJ databases">
        <authorList>
            <person name="Amadeo P."/>
            <person name="Zhao Q."/>
            <person name="Wortman J."/>
            <person name="Fraser-Liggett C."/>
            <person name="Carlton J."/>
        </authorList>
    </citation>
    <scope>NUCLEOTIDE SEQUENCE</scope>
    <source>
        <strain evidence="2">G3</strain>
    </source>
</reference>
<dbReference type="SUPFAM" id="SSF50729">
    <property type="entry name" value="PH domain-like"/>
    <property type="match status" value="1"/>
</dbReference>
<evidence type="ECO:0000313" key="2">
    <source>
        <dbReference type="EMBL" id="EAX88971.1"/>
    </source>
</evidence>
<dbReference type="Proteomes" id="UP000001542">
    <property type="component" value="Unassembled WGS sequence"/>
</dbReference>
<feature type="domain" description="BEACH-type PH" evidence="1">
    <location>
        <begin position="1658"/>
        <end position="1756"/>
    </location>
</feature>
<dbReference type="InParanoid" id="A2G1J6"/>
<dbReference type="RefSeq" id="XP_001301901.1">
    <property type="nucleotide sequence ID" value="XM_001301900.1"/>
</dbReference>
<dbReference type="Gene3D" id="1.10.1540.10">
    <property type="entry name" value="BEACH domain"/>
    <property type="match status" value="1"/>
</dbReference>
<dbReference type="InterPro" id="IPR050865">
    <property type="entry name" value="BEACH_Domain"/>
</dbReference>
<keyword evidence="3" id="KW-1185">Reference proteome</keyword>
<proteinExistence type="predicted"/>
<dbReference type="Pfam" id="PF02138">
    <property type="entry name" value="Beach"/>
    <property type="match status" value="1"/>
</dbReference>
<sequence>MISESKLESILSLLRRFKPFIKQTKNDPSIEEIYNKFSLPPIFREDIQELEQYSDINLIKRLLTKRSLYYNRFFISEITKLDLMPDQLVQLPKISVLIAMHSIMFIYASDLNQIQDQYEMLLELNFRLKKFLTKIEYEFLVFGITEVFARFSRRLFPTDYIGPIFDRVSLYGFNAATEVLLNLINLSKSDIKNEEIFLQNFLLASISNNSDDIAKEDFSRISKYIEYYLKDLTTESLNFLTTLSSFKVDENLENLFIKLPIYMQTKLDDSKKIDVWKIKTNNLSDADNSKPGMQLEMSLFDTSNLPTKLTPSSSEEFELNFDFENIITQRDLSLISKITSTLMCCLHEYTNDFFIAFSGCFIQPSEFEIYYYVIYLYILSKVQNVAPNNRIVQSLLTKKVWTPGISIYNKSDTNFSIVTFLRQSVLQVISTNFPKLIKDLLISLKQNPFLFAETLGRIHAKLSRFDLLTLCDEMTLSCIIEVLSNLTKMLVDRKDIECTIHEARSTIIIFIFAMLDNQTIALHCFTSHVFLIGFLSRITEISIQASLVISLRQFLSNFADENISLLQPVSEFICGIIDKNRMLQTEDDRLTLDLLKSINESITHSKFITTVFRDIPQYALNYLITKPSVELLNVILSLYQLMLTNLNDFSFDLDTIHKLSDVIKKIGIKNDSQTMPLLQNMMAKSKSRNADVLFIIHEPSVILLIFSIISSKSELEKMLSFFLQLCKFCIYNCQMCHKGALDKLLLTYLKNLSKPFVFRGFTFEFDVSEETVKETIFPLINILFVTSSNVQIPSYAIDILVPDSQNKFCKYSQEVLSLLHSALSVISSEPKIDFMCGNPSQNVIYNDFKMMDIADGFTFKFKIRYDSPLSVISNSRPLIFSISDNEEINFQVFIRGDSLMCRTYLYKSKSSSIATLSSSLSHERWHKIACNVTFLEGNIVNLSIIIDNKKVKYYNINFPNYISNDLMLELGGFCDESFDQNEIENDFFCAISKLKIYGCIINLDQNFREYKDKIIFSKEKFDKCEVTLNGMSFPKTIYDSFLYCGNISLFIPLFKFINTMPIHFLEVLIEILTLLVCHSVENEKSFMKYIPLIANYLYESDLSYTIFYKLTLFFSSLNYPEMIEKFLEEIIFNFEIWSKIDAQSLQKIVSYWSSLVDYQKIINISNLIPKMRIYFYYEPIESELIFKQRDPNLDVEFCRMKLNSLILNLNFTEKDYLLIISHCTVCKDKTQVLDLLKLLLNLTRKNQIQIPNDFCHFLFLVLKPNNDKRFLLIVKLMCEIGGEKTMEYLRFITMNVTFEGFANKTVFSKLLKKLTRYPSLIVLLSWMSSYLGEEEMSEFANTLISIDQVNFTDKFWFLPLLLVYFTTNDTTTRGSIYVYLTLQFKKEDEDSEGFLTLLYTILLICYIGNYNIDLYLKQFLVDVNDIDDKLACVFLFVILYHPNINCFTNYMQLIFDFSSFNTEKRETKTEEFGKPNFTDFISMKEFLNEPIKSPQFMLRLTRELNFLNKDLVLKIIEKQTDNKLMDLWLDFLTKLLNKEEDQKMNLKILETGDDFLQSLKNTALDNMVFVKNSLLDYLDLNYDIDPTLISVQSTNISRINHNKQQVKCCGQKIERNLIKKFQNGFSIWNNFCHNKIVQKRSNTMSKFLTFPYFTKTLSFENKLENEFSEEKVPLYKADCKQIKISGVKPAKLLIYKDSVQIVKMTSVKTIKMSKIIFVLPRKRFLQPNSIEIFTKNQSYLLDFSPQTNENVLKELKGKNKGEIKKYTKQWISNNLSTYEYLIYINLFAGRSFNDFQIYPIFPWFFHKDQKRDFSNESLTDFIASDRAVLPPFCVKKLLTKNLTKSDINDVILFPDSISELIPEYFLCPDVIPDFEGKIDYVLKNISSLEDEEKIVNWIDNVFGCEMSKKYGILFQEQVFSKLDNLEMINDGLRQGGQMPIQLFKEKHPLRDVKTVKVKNLEVYNFGTSFDSIFLEKMDENKISFVCVKNTEMSKATVNVSNSNVSFEKYQFAELINLTKNDRIYQIDDGISIFRNQQQSLYILDSTGNREWKYIFNPSFVENEIICSNNGLLYIKGRFTVCFADELQAFCYSKIHKLLIVGTLDNFIICYKQNGTVLFSLKIDDFVATKIAISDIFGFVFCSNSEEIVFISPSGNLIHRMKINIQIQELACVSTKGRDFVVSIDNKGFLRKINYSDNLIEICQTSFNFRGPIKSCLARKDFLIALTDSSAVFIPAEFFM</sequence>
<organism evidence="2 3">
    <name type="scientific">Trichomonas vaginalis (strain ATCC PRA-98 / G3)</name>
    <dbReference type="NCBI Taxonomy" id="412133"/>
    <lineage>
        <taxon>Eukaryota</taxon>
        <taxon>Metamonada</taxon>
        <taxon>Parabasalia</taxon>
        <taxon>Trichomonadida</taxon>
        <taxon>Trichomonadidae</taxon>
        <taxon>Trichomonas</taxon>
    </lineage>
</organism>
<dbReference type="InterPro" id="IPR036372">
    <property type="entry name" value="BEACH_dom_sf"/>
</dbReference>
<dbReference type="SUPFAM" id="SSF101898">
    <property type="entry name" value="NHL repeat"/>
    <property type="match status" value="1"/>
</dbReference>
<dbReference type="EMBL" id="DS114247">
    <property type="protein sequence ID" value="EAX88971.1"/>
    <property type="molecule type" value="Genomic_DNA"/>
</dbReference>
<protein>
    <recommendedName>
        <fullName evidence="1">BEACH-type PH domain-containing protein</fullName>
    </recommendedName>
</protein>
<dbReference type="SMR" id="A2G1J6"/>
<accession>A2G1J6</accession>
<dbReference type="STRING" id="5722.A2G1J6"/>
<dbReference type="PANTHER" id="PTHR13743:SF161">
    <property type="entry name" value="BEIGE_BEACH DOMAIN CONTAINING PROTEIN"/>
    <property type="match status" value="1"/>
</dbReference>
<dbReference type="InterPro" id="IPR013320">
    <property type="entry name" value="ConA-like_dom_sf"/>
</dbReference>
<name>A2G1J6_TRIV3</name>
<dbReference type="KEGG" id="tva:4746641"/>
<evidence type="ECO:0000259" key="1">
    <source>
        <dbReference type="PROSITE" id="PS51783"/>
    </source>
</evidence>